<dbReference type="Gene3D" id="3.30.70.370">
    <property type="match status" value="1"/>
</dbReference>
<dbReference type="Proteomes" id="UP000423257">
    <property type="component" value="Unassembled WGS sequence"/>
</dbReference>
<evidence type="ECO:0000256" key="2">
    <source>
        <dbReference type="ARBA" id="ARBA00012417"/>
    </source>
</evidence>
<dbReference type="PANTHER" id="PTHR10133:SF27">
    <property type="entry name" value="DNA POLYMERASE NU"/>
    <property type="match status" value="1"/>
</dbReference>
<gene>
    <name evidence="6" type="ORF">F7R03_31880</name>
</gene>
<evidence type="ECO:0000256" key="1">
    <source>
        <dbReference type="ARBA" id="ARBA00011541"/>
    </source>
</evidence>
<keyword evidence="3" id="KW-0235">DNA replication</keyword>
<evidence type="ECO:0000256" key="3">
    <source>
        <dbReference type="ARBA" id="ARBA00022705"/>
    </source>
</evidence>
<evidence type="ECO:0000313" key="7">
    <source>
        <dbReference type="Proteomes" id="UP000423257"/>
    </source>
</evidence>
<sequence>AADIIKKAMVAVDRWLTTSGLDAKVILQVHDELVLEVREDLVDQVRDEIRQHMSAAATLDVPLLVEVGVGNNWDEAH</sequence>
<evidence type="ECO:0000256" key="4">
    <source>
        <dbReference type="ARBA" id="ARBA00049244"/>
    </source>
</evidence>
<dbReference type="Pfam" id="PF00476">
    <property type="entry name" value="DNA_pol_A"/>
    <property type="match status" value="1"/>
</dbReference>
<protein>
    <recommendedName>
        <fullName evidence="2">DNA-directed DNA polymerase</fullName>
        <ecNumber evidence="2">2.7.7.7</ecNumber>
    </recommendedName>
</protein>
<evidence type="ECO:0000259" key="5">
    <source>
        <dbReference type="Pfam" id="PF00476"/>
    </source>
</evidence>
<comment type="subunit">
    <text evidence="1">Single-chain monomer with multiple functions.</text>
</comment>
<accession>A0A6H9RNC8</accession>
<proteinExistence type="predicted"/>
<dbReference type="EC" id="2.7.7.7" evidence="2"/>
<dbReference type="InterPro" id="IPR001098">
    <property type="entry name" value="DNA-dir_DNA_pol_A_palm_dom"/>
</dbReference>
<reference evidence="6 7" key="1">
    <citation type="submission" date="2019-09" db="EMBL/GenBank/DDBJ databases">
        <title>Draft genome sequences of 48 bacterial type strains from the CCUG.</title>
        <authorList>
            <person name="Tunovic T."/>
            <person name="Pineiro-Iglesias B."/>
            <person name="Unosson C."/>
            <person name="Inganas E."/>
            <person name="Ohlen M."/>
            <person name="Cardew S."/>
            <person name="Jensie-Markopoulos S."/>
            <person name="Salva-Serra F."/>
            <person name="Jaen-Luchoro D."/>
            <person name="Karlsson R."/>
            <person name="Svensson-Stadler L."/>
            <person name="Chun J."/>
            <person name="Moore E."/>
        </authorList>
    </citation>
    <scope>NUCLEOTIDE SEQUENCE [LARGE SCALE GENOMIC DNA]</scope>
    <source>
        <strain evidence="6 7">CCUG 51524</strain>
    </source>
</reference>
<dbReference type="GO" id="GO:0006261">
    <property type="term" value="P:DNA-templated DNA replication"/>
    <property type="evidence" value="ECO:0007669"/>
    <property type="project" value="InterPro"/>
</dbReference>
<dbReference type="GO" id="GO:0003677">
    <property type="term" value="F:DNA binding"/>
    <property type="evidence" value="ECO:0007669"/>
    <property type="project" value="InterPro"/>
</dbReference>
<dbReference type="InterPro" id="IPR043502">
    <property type="entry name" value="DNA/RNA_pol_sf"/>
</dbReference>
<dbReference type="SUPFAM" id="SSF56672">
    <property type="entry name" value="DNA/RNA polymerases"/>
    <property type="match status" value="1"/>
</dbReference>
<feature type="domain" description="DNA-directed DNA polymerase family A palm" evidence="5">
    <location>
        <begin position="1"/>
        <end position="75"/>
    </location>
</feature>
<dbReference type="GO" id="GO:0003887">
    <property type="term" value="F:DNA-directed DNA polymerase activity"/>
    <property type="evidence" value="ECO:0007669"/>
    <property type="project" value="UniProtKB-EC"/>
</dbReference>
<organism evidence="6 7">
    <name type="scientific">Pseudomonas palleroniana</name>
    <dbReference type="NCBI Taxonomy" id="191390"/>
    <lineage>
        <taxon>Bacteria</taxon>
        <taxon>Pseudomonadati</taxon>
        <taxon>Pseudomonadota</taxon>
        <taxon>Gammaproteobacteria</taxon>
        <taxon>Pseudomonadales</taxon>
        <taxon>Pseudomonadaceae</taxon>
        <taxon>Pseudomonas</taxon>
    </lineage>
</organism>
<comment type="catalytic activity">
    <reaction evidence="4">
        <text>DNA(n) + a 2'-deoxyribonucleoside 5'-triphosphate = DNA(n+1) + diphosphate</text>
        <dbReference type="Rhea" id="RHEA:22508"/>
        <dbReference type="Rhea" id="RHEA-COMP:17339"/>
        <dbReference type="Rhea" id="RHEA-COMP:17340"/>
        <dbReference type="ChEBI" id="CHEBI:33019"/>
        <dbReference type="ChEBI" id="CHEBI:61560"/>
        <dbReference type="ChEBI" id="CHEBI:173112"/>
        <dbReference type="EC" id="2.7.7.7"/>
    </reaction>
</comment>
<dbReference type="EMBL" id="VZPQ01000721">
    <property type="protein sequence ID" value="KAB0536443.1"/>
    <property type="molecule type" value="Genomic_DNA"/>
</dbReference>
<dbReference type="InterPro" id="IPR002298">
    <property type="entry name" value="DNA_polymerase_A"/>
</dbReference>
<dbReference type="GO" id="GO:0006302">
    <property type="term" value="P:double-strand break repair"/>
    <property type="evidence" value="ECO:0007669"/>
    <property type="project" value="TreeGrafter"/>
</dbReference>
<feature type="non-terminal residue" evidence="6">
    <location>
        <position position="1"/>
    </location>
</feature>
<comment type="caution">
    <text evidence="6">The sequence shown here is derived from an EMBL/GenBank/DDBJ whole genome shotgun (WGS) entry which is preliminary data.</text>
</comment>
<name>A0A6H9RNC8_9PSED</name>
<evidence type="ECO:0000313" key="6">
    <source>
        <dbReference type="EMBL" id="KAB0536443.1"/>
    </source>
</evidence>
<dbReference type="AlphaFoldDB" id="A0A6H9RNC8"/>
<dbReference type="PANTHER" id="PTHR10133">
    <property type="entry name" value="DNA POLYMERASE I"/>
    <property type="match status" value="1"/>
</dbReference>
<dbReference type="RefSeq" id="WP_151153050.1">
    <property type="nucleotide sequence ID" value="NZ_VZPQ01000721.1"/>
</dbReference>